<protein>
    <submittedName>
        <fullName evidence="3">Uncharacterized protein</fullName>
    </submittedName>
</protein>
<organism evidence="3 4">
    <name type="scientific">Amycolatopsis pigmentata</name>
    <dbReference type="NCBI Taxonomy" id="450801"/>
    <lineage>
        <taxon>Bacteria</taxon>
        <taxon>Bacillati</taxon>
        <taxon>Actinomycetota</taxon>
        <taxon>Actinomycetes</taxon>
        <taxon>Pseudonocardiales</taxon>
        <taxon>Pseudonocardiaceae</taxon>
        <taxon>Amycolatopsis</taxon>
    </lineage>
</organism>
<keyword evidence="4" id="KW-1185">Reference proteome</keyword>
<dbReference type="RefSeq" id="WP_378265019.1">
    <property type="nucleotide sequence ID" value="NZ_JBHUKR010000007.1"/>
</dbReference>
<sequence length="103" mass="11393">MRCNVAVGRADAYREWRRMRALVPAPVPGLRITTPERGTAMGGFWLWSVILLALLLVIPLGFVIATSLRRASRKVETILAEELPPPEDHCPPTPSGEGPDHRD</sequence>
<keyword evidence="2" id="KW-1133">Transmembrane helix</keyword>
<evidence type="ECO:0000313" key="4">
    <source>
        <dbReference type="Proteomes" id="UP001597417"/>
    </source>
</evidence>
<reference evidence="4" key="1">
    <citation type="journal article" date="2019" name="Int. J. Syst. Evol. Microbiol.">
        <title>The Global Catalogue of Microorganisms (GCM) 10K type strain sequencing project: providing services to taxonomists for standard genome sequencing and annotation.</title>
        <authorList>
            <consortium name="The Broad Institute Genomics Platform"/>
            <consortium name="The Broad Institute Genome Sequencing Center for Infectious Disease"/>
            <person name="Wu L."/>
            <person name="Ma J."/>
        </authorList>
    </citation>
    <scope>NUCLEOTIDE SEQUENCE [LARGE SCALE GENOMIC DNA]</scope>
    <source>
        <strain evidence="4">CGMCC 4.7645</strain>
    </source>
</reference>
<keyword evidence="2" id="KW-0472">Membrane</keyword>
<feature type="region of interest" description="Disordered" evidence="1">
    <location>
        <begin position="80"/>
        <end position="103"/>
    </location>
</feature>
<accession>A0ABW5FTM3</accession>
<name>A0ABW5FTM3_9PSEU</name>
<gene>
    <name evidence="3" type="ORF">ACFSXZ_13510</name>
</gene>
<evidence type="ECO:0000313" key="3">
    <source>
        <dbReference type="EMBL" id="MFD2417341.1"/>
    </source>
</evidence>
<evidence type="ECO:0000256" key="1">
    <source>
        <dbReference type="SAM" id="MobiDB-lite"/>
    </source>
</evidence>
<dbReference type="EMBL" id="JBHUKR010000007">
    <property type="protein sequence ID" value="MFD2417341.1"/>
    <property type="molecule type" value="Genomic_DNA"/>
</dbReference>
<proteinExistence type="predicted"/>
<keyword evidence="2" id="KW-0812">Transmembrane</keyword>
<dbReference type="Proteomes" id="UP001597417">
    <property type="component" value="Unassembled WGS sequence"/>
</dbReference>
<feature type="transmembrane region" description="Helical" evidence="2">
    <location>
        <begin position="44"/>
        <end position="65"/>
    </location>
</feature>
<evidence type="ECO:0000256" key="2">
    <source>
        <dbReference type="SAM" id="Phobius"/>
    </source>
</evidence>
<comment type="caution">
    <text evidence="3">The sequence shown here is derived from an EMBL/GenBank/DDBJ whole genome shotgun (WGS) entry which is preliminary data.</text>
</comment>